<reference evidence="2 3" key="1">
    <citation type="submission" date="2023-07" db="EMBL/GenBank/DDBJ databases">
        <title>Sorghum-associated microbial communities from plants grown in Nebraska, USA.</title>
        <authorList>
            <person name="Schachtman D."/>
        </authorList>
    </citation>
    <scope>NUCLEOTIDE SEQUENCE [LARGE SCALE GENOMIC DNA]</scope>
    <source>
        <strain evidence="2 3">DS1781</strain>
    </source>
</reference>
<feature type="domain" description="FHA" evidence="1">
    <location>
        <begin position="8"/>
        <end position="57"/>
    </location>
</feature>
<evidence type="ECO:0000313" key="3">
    <source>
        <dbReference type="Proteomes" id="UP001184230"/>
    </source>
</evidence>
<dbReference type="Proteomes" id="UP001184230">
    <property type="component" value="Unassembled WGS sequence"/>
</dbReference>
<proteinExistence type="predicted"/>
<dbReference type="SUPFAM" id="SSF49879">
    <property type="entry name" value="SMAD/FHA domain"/>
    <property type="match status" value="1"/>
</dbReference>
<dbReference type="CDD" id="cd00060">
    <property type="entry name" value="FHA"/>
    <property type="match status" value="1"/>
</dbReference>
<dbReference type="InterPro" id="IPR008984">
    <property type="entry name" value="SMAD_FHA_dom_sf"/>
</dbReference>
<dbReference type="SMART" id="SM00240">
    <property type="entry name" value="FHA"/>
    <property type="match status" value="1"/>
</dbReference>
<organism evidence="2 3">
    <name type="scientific">Variovorax soli</name>
    <dbReference type="NCBI Taxonomy" id="376815"/>
    <lineage>
        <taxon>Bacteria</taxon>
        <taxon>Pseudomonadati</taxon>
        <taxon>Pseudomonadota</taxon>
        <taxon>Betaproteobacteria</taxon>
        <taxon>Burkholderiales</taxon>
        <taxon>Comamonadaceae</taxon>
        <taxon>Variovorax</taxon>
    </lineage>
</organism>
<dbReference type="EMBL" id="JAVDRF010000017">
    <property type="protein sequence ID" value="MDR6539429.1"/>
    <property type="molecule type" value="Genomic_DNA"/>
</dbReference>
<accession>A0ABU1NLU3</accession>
<dbReference type="Gene3D" id="2.60.200.20">
    <property type="match status" value="1"/>
</dbReference>
<evidence type="ECO:0000259" key="1">
    <source>
        <dbReference type="PROSITE" id="PS50006"/>
    </source>
</evidence>
<name>A0ABU1NLU3_9BURK</name>
<gene>
    <name evidence="2" type="ORF">J2739_005225</name>
</gene>
<evidence type="ECO:0000313" key="2">
    <source>
        <dbReference type="EMBL" id="MDR6539429.1"/>
    </source>
</evidence>
<keyword evidence="3" id="KW-1185">Reference proteome</keyword>
<dbReference type="PROSITE" id="PS50006">
    <property type="entry name" value="FHA_DOMAIN"/>
    <property type="match status" value="1"/>
</dbReference>
<dbReference type="InterPro" id="IPR000253">
    <property type="entry name" value="FHA_dom"/>
</dbReference>
<comment type="caution">
    <text evidence="2">The sequence shown here is derived from an EMBL/GenBank/DDBJ whole genome shotgun (WGS) entry which is preliminary data.</text>
</comment>
<sequence length="112" mass="12236">MTLKRPRTTLGRALSNDVVLDDARVSRFHAVIDAAGPFFILIDLWSRNGLCHNGKKVHARALASGDTFTLGECIARFIAEEDYVEVVVESLPSPPDMRAELVDSSGHSLLTS</sequence>
<dbReference type="Pfam" id="PF00498">
    <property type="entry name" value="FHA"/>
    <property type="match status" value="1"/>
</dbReference>
<protein>
    <submittedName>
        <fullName evidence="2">PSer/pThr/pTyr-binding forkhead associated (FHA) protein</fullName>
    </submittedName>
</protein>